<evidence type="ECO:0000313" key="1">
    <source>
        <dbReference type="EMBL" id="KAL2050989.1"/>
    </source>
</evidence>
<gene>
    <name evidence="1" type="ORF">ABVK25_008735</name>
</gene>
<dbReference type="Proteomes" id="UP001590951">
    <property type="component" value="Unassembled WGS sequence"/>
</dbReference>
<organism evidence="1 2">
    <name type="scientific">Lepraria finkii</name>
    <dbReference type="NCBI Taxonomy" id="1340010"/>
    <lineage>
        <taxon>Eukaryota</taxon>
        <taxon>Fungi</taxon>
        <taxon>Dikarya</taxon>
        <taxon>Ascomycota</taxon>
        <taxon>Pezizomycotina</taxon>
        <taxon>Lecanoromycetes</taxon>
        <taxon>OSLEUM clade</taxon>
        <taxon>Lecanoromycetidae</taxon>
        <taxon>Lecanorales</taxon>
        <taxon>Lecanorineae</taxon>
        <taxon>Stereocaulaceae</taxon>
        <taxon>Lepraria</taxon>
    </lineage>
</organism>
<sequence>MNDLFPDMNVCKGYLGNAANLSPGQHALNIHKPIRLPIPTPLNNPHARLTINLRIPSPLLSSYLNLLLTRQSRDRKARIKRKYLRVRLHHLSLVISSHHIQRRLTHTILWVRVGIQLVSRVGALADRAQIARDVDQTFILAASSVRLVEEKRLERLGQCIRSDKIYLERFAQTGGRVGGCGDDAGVVNQDVETAGFGLDGRDGGGDRGGRGHVEME</sequence>
<name>A0ABR4B280_9LECA</name>
<comment type="caution">
    <text evidence="1">The sequence shown here is derived from an EMBL/GenBank/DDBJ whole genome shotgun (WGS) entry which is preliminary data.</text>
</comment>
<evidence type="ECO:0000313" key="2">
    <source>
        <dbReference type="Proteomes" id="UP001590951"/>
    </source>
</evidence>
<reference evidence="1 2" key="1">
    <citation type="submission" date="2024-09" db="EMBL/GenBank/DDBJ databases">
        <title>Rethinking Asexuality: The Enigmatic Case of Functional Sexual Genes in Lepraria (Stereocaulaceae).</title>
        <authorList>
            <person name="Doellman M."/>
            <person name="Sun Y."/>
            <person name="Barcenas-Pena A."/>
            <person name="Lumbsch H.T."/>
            <person name="Grewe F."/>
        </authorList>
    </citation>
    <scope>NUCLEOTIDE SEQUENCE [LARGE SCALE GENOMIC DNA]</scope>
    <source>
        <strain evidence="1 2">Grewe 0041</strain>
    </source>
</reference>
<dbReference type="EMBL" id="JBHFEH010000040">
    <property type="protein sequence ID" value="KAL2050989.1"/>
    <property type="molecule type" value="Genomic_DNA"/>
</dbReference>
<proteinExistence type="predicted"/>
<protein>
    <submittedName>
        <fullName evidence="1">Uncharacterized protein</fullName>
    </submittedName>
</protein>
<keyword evidence="2" id="KW-1185">Reference proteome</keyword>
<accession>A0ABR4B280</accession>